<sequence>MRPTNTARETGRIPVRDVRPVVEHGRRPAKAVAGETFEVTATVFREGHDAVAANVVLEDPQGRPGPWTPMRELAPGTDRWGAEVTPAAEGHWTFRVEAWGDPVATWRHHARVKIPAGIDTGLVLEEGAELYERAAAGVPDGEGRAVVRAAAAALRDDSRPAASRLAAALTPEVDAVLARHPLRELVTSSDPMPLLVERERALYGAWYEFFPRSEGTPDQPHGTFRTAARRLPAIAAMGFDVVYLPPIHPIGTTHRKGRNNSLSATPDDVGVPWAIGSPEGGHDAVHPLLGTLDDFDHFVARARELGLEIALDFALQCSPDHPWVDKHPEWFHHRPDGTIAYAENPPKKYQDIYPIAFDADMDGLVAETMRVLRHWMAHGVRIFRVDNPHTKPVVFWERVIAGINRTDPDVIFLAEAFTRPAMMHTLAQIGFQQSYTYFTWRNTKQELTDYLTELTGEAAAWMRPNFFANTPDILHAYLQHGGRPAFETRAVLAATLSPTWGIYSGYELCENTPLREGGEEYLDSEKYQLKPRDWKTAEREGRTITPLITRLNTIRRAHPALRRLRNLRFHHADNDAVIAYSKRTGSDVVLVVVNLDPHHTQEATISLDMPHLGLDRHDSTPVHDELTGETYHWSRTNYVRLDPGRAPAHVLHVQGPSAASRQGGTGPS</sequence>
<dbReference type="PANTHER" id="PTHR47786">
    <property type="entry name" value="ALPHA-1,4-GLUCAN:MALTOSE-1-PHOSPHATE MALTOSYLTRANSFERASE"/>
    <property type="match status" value="1"/>
</dbReference>
<dbReference type="Pfam" id="PF11896">
    <property type="entry name" value="GlgE_dom_N_S"/>
    <property type="match status" value="1"/>
</dbReference>
<evidence type="ECO:0000256" key="2">
    <source>
        <dbReference type="ARBA" id="ARBA00022676"/>
    </source>
</evidence>
<dbReference type="SUPFAM" id="SSF51445">
    <property type="entry name" value="(Trans)glycosidases"/>
    <property type="match status" value="1"/>
</dbReference>
<dbReference type="InterPro" id="IPR049171">
    <property type="entry name" value="GLGE_C"/>
</dbReference>
<keyword evidence="8" id="KW-0378">Hydrolase</keyword>
<dbReference type="KEGG" id="sle:sle_65350"/>
<dbReference type="InterPro" id="IPR026585">
    <property type="entry name" value="GlgE"/>
</dbReference>
<feature type="domain" description="Glycosyl hydrolase family 13 catalytic" evidence="7">
    <location>
        <begin position="204"/>
        <end position="558"/>
    </location>
</feature>
<evidence type="ECO:0000259" key="7">
    <source>
        <dbReference type="SMART" id="SM00642"/>
    </source>
</evidence>
<comment type="function">
    <text evidence="6">Maltosyltransferase that uses maltose 1-phosphate (M1P) as the sugar donor to elongate linear or branched alpha-(1-&gt;4)-glucans. Is involved in a branched alpha-glucan biosynthetic pathway from trehalose, together with TreS, Mak and GlgB.</text>
</comment>
<evidence type="ECO:0000256" key="6">
    <source>
        <dbReference type="HAMAP-Rule" id="MF_02124"/>
    </source>
</evidence>
<proteinExistence type="inferred from homology"/>
<evidence type="ECO:0000256" key="3">
    <source>
        <dbReference type="ARBA" id="ARBA00022679"/>
    </source>
</evidence>
<evidence type="ECO:0000313" key="8">
    <source>
        <dbReference type="EMBL" id="CQR65989.1"/>
    </source>
</evidence>
<organism evidence="8 9">
    <name type="scientific">Streptomyces leeuwenhoekii</name>
    <dbReference type="NCBI Taxonomy" id="1437453"/>
    <lineage>
        <taxon>Bacteria</taxon>
        <taxon>Bacillati</taxon>
        <taxon>Actinomycetota</taxon>
        <taxon>Actinomycetes</taxon>
        <taxon>Kitasatosporales</taxon>
        <taxon>Streptomycetaceae</taxon>
        <taxon>Streptomyces</taxon>
    </lineage>
</organism>
<reference evidence="8 9" key="1">
    <citation type="submission" date="2015-02" db="EMBL/GenBank/DDBJ databases">
        <authorList>
            <person name="Gomez-Escribano P.J."/>
        </authorList>
    </citation>
    <scope>NUCLEOTIDE SEQUENCE [LARGE SCALE GENOMIC DNA]</scope>
    <source>
        <strain evidence="9">C34 (DSM 42122 / NRRL B-24963)</strain>
    </source>
</reference>
<dbReference type="SMART" id="SM00642">
    <property type="entry name" value="Aamy"/>
    <property type="match status" value="1"/>
</dbReference>
<dbReference type="Gene3D" id="2.60.40.10">
    <property type="entry name" value="Immunoglobulins"/>
    <property type="match status" value="1"/>
</dbReference>
<keyword evidence="3 6" id="KW-0808">Transferase</keyword>
<dbReference type="InterPro" id="IPR017853">
    <property type="entry name" value="GH"/>
</dbReference>
<feature type="active site" description="Proton donor" evidence="6">
    <location>
        <position position="415"/>
    </location>
</feature>
<dbReference type="GO" id="GO:0004553">
    <property type="term" value="F:hydrolase activity, hydrolyzing O-glycosyl compounds"/>
    <property type="evidence" value="ECO:0007669"/>
    <property type="project" value="InterPro"/>
</dbReference>
<dbReference type="CDD" id="cd11344">
    <property type="entry name" value="AmyAc_GlgE_like"/>
    <property type="match status" value="1"/>
</dbReference>
<dbReference type="GO" id="GO:0016758">
    <property type="term" value="F:hexosyltransferase activity"/>
    <property type="evidence" value="ECO:0007669"/>
    <property type="project" value="UniProtKB-UniRule"/>
</dbReference>
<feature type="site" description="Transition state stabilizer" evidence="6">
    <location>
        <position position="472"/>
    </location>
</feature>
<dbReference type="EC" id="2.4.99.16" evidence="6"/>
<feature type="binding site" evidence="6">
    <location>
        <position position="316"/>
    </location>
    <ligand>
        <name>alpha-maltose 1-phosphate</name>
        <dbReference type="ChEBI" id="CHEBI:63576"/>
    </ligand>
</feature>
<protein>
    <recommendedName>
        <fullName evidence="6">Alpha-1,4-glucan:maltose-1-phosphate maltosyltransferase</fullName>
        <shortName evidence="6">GMPMT</shortName>
        <ecNumber evidence="6">2.4.99.16</ecNumber>
    </recommendedName>
    <alternativeName>
        <fullName evidence="6">(1-&gt;4)-alpha-D-glucan:maltose-1-phosphate alpha-D-maltosyltransferase</fullName>
    </alternativeName>
</protein>
<name>A0A0F7VZL2_STRLW</name>
<dbReference type="InterPro" id="IPR013783">
    <property type="entry name" value="Ig-like_fold"/>
</dbReference>
<feature type="binding site" evidence="6">
    <location>
        <position position="256"/>
    </location>
    <ligand>
        <name>alpha-maltose 1-phosphate</name>
        <dbReference type="ChEBI" id="CHEBI:63576"/>
    </ligand>
</feature>
<dbReference type="HAMAP" id="MF_02124">
    <property type="entry name" value="GlgE"/>
    <property type="match status" value="1"/>
</dbReference>
<dbReference type="SUPFAM" id="SSF51011">
    <property type="entry name" value="Glycosyl hydrolase domain"/>
    <property type="match status" value="1"/>
</dbReference>
<evidence type="ECO:0000256" key="5">
    <source>
        <dbReference type="ARBA" id="ARBA00048735"/>
    </source>
</evidence>
<feature type="active site" description="Nucleophile" evidence="6">
    <location>
        <position position="386"/>
    </location>
</feature>
<evidence type="ECO:0000256" key="1">
    <source>
        <dbReference type="ARBA" id="ARBA00011738"/>
    </source>
</evidence>
<dbReference type="InterPro" id="IPR013780">
    <property type="entry name" value="Glyco_hydro_b"/>
</dbReference>
<comment type="subunit">
    <text evidence="1 6">Homodimer.</text>
</comment>
<feature type="binding site" evidence="6">
    <location>
        <begin position="526"/>
        <end position="527"/>
    </location>
    <ligand>
        <name>alpha-maltose 1-phosphate</name>
        <dbReference type="ChEBI" id="CHEBI:63576"/>
    </ligand>
</feature>
<dbReference type="Gene3D" id="2.60.40.1180">
    <property type="entry name" value="Golgi alpha-mannosidase II"/>
    <property type="match status" value="1"/>
</dbReference>
<dbReference type="Pfam" id="PF21702">
    <property type="entry name" value="GLGE_C"/>
    <property type="match status" value="1"/>
</dbReference>
<dbReference type="EMBL" id="LN831790">
    <property type="protein sequence ID" value="CQR65989.1"/>
    <property type="molecule type" value="Genomic_DNA"/>
</dbReference>
<comment type="catalytic activity">
    <reaction evidence="5 6">
        <text>alpha-maltose 1-phosphate + [(1-&gt;4)-alpha-D-glucosyl](n) = [(1-&gt;4)-alpha-D-glucosyl](n+2) + phosphate</text>
        <dbReference type="Rhea" id="RHEA:42692"/>
        <dbReference type="Rhea" id="RHEA-COMP:9584"/>
        <dbReference type="Rhea" id="RHEA-COMP:10183"/>
        <dbReference type="ChEBI" id="CHEBI:15444"/>
        <dbReference type="ChEBI" id="CHEBI:43474"/>
        <dbReference type="ChEBI" id="CHEBI:63576"/>
        <dbReference type="EC" id="2.4.99.16"/>
    </reaction>
</comment>
<dbReference type="InterPro" id="IPR006047">
    <property type="entry name" value="GH13_cat_dom"/>
</dbReference>
<dbReference type="Gene3D" id="3.20.20.80">
    <property type="entry name" value="Glycosidases"/>
    <property type="match status" value="1"/>
</dbReference>
<keyword evidence="4 6" id="KW-0119">Carbohydrate metabolism</keyword>
<evidence type="ECO:0000256" key="4">
    <source>
        <dbReference type="ARBA" id="ARBA00023277"/>
    </source>
</evidence>
<dbReference type="AlphaFoldDB" id="A0A0F7VZL2"/>
<dbReference type="GO" id="GO:0030979">
    <property type="term" value="P:alpha-glucan biosynthetic process"/>
    <property type="evidence" value="ECO:0007669"/>
    <property type="project" value="UniProtKB-UniRule"/>
</dbReference>
<accession>A0A0F7VZL2</accession>
<evidence type="ECO:0000313" key="9">
    <source>
        <dbReference type="Proteomes" id="UP000035016"/>
    </source>
</evidence>
<feature type="binding site" evidence="6">
    <location>
        <position position="351"/>
    </location>
    <ligand>
        <name>alpha-maltose 1-phosphate</name>
        <dbReference type="ChEBI" id="CHEBI:63576"/>
    </ligand>
</feature>
<dbReference type="PANTHER" id="PTHR47786:SF2">
    <property type="entry name" value="GLYCOSYL HYDROLASE FAMILY 13 CATALYTIC DOMAIN-CONTAINING PROTEIN"/>
    <property type="match status" value="1"/>
</dbReference>
<keyword evidence="2 6" id="KW-0328">Glycosyltransferase</keyword>
<dbReference type="RefSeq" id="WP_047122237.1">
    <property type="nucleotide sequence ID" value="NZ_LN831790.1"/>
</dbReference>
<comment type="similarity">
    <text evidence="6">Belongs to the glycosyl hydrolase 13 family. GlgE subfamily.</text>
</comment>
<dbReference type="Gene3D" id="1.20.58.80">
    <property type="entry name" value="Phosphotransferase system, lactose/cellobiose-type IIA subunit"/>
    <property type="match status" value="1"/>
</dbReference>
<feature type="binding site" evidence="6">
    <location>
        <position position="387"/>
    </location>
    <ligand>
        <name>alpha-maltose 1-phosphate</name>
        <dbReference type="ChEBI" id="CHEBI:63576"/>
    </ligand>
</feature>
<dbReference type="Proteomes" id="UP000035016">
    <property type="component" value="Chromosome Chromosome"/>
</dbReference>
<gene>
    <name evidence="8" type="primary">sle_65350</name>
    <name evidence="6" type="synonym">glgE</name>
</gene>
<dbReference type="InterPro" id="IPR021828">
    <property type="entry name" value="GlgE_dom_N/S"/>
</dbReference>